<evidence type="ECO:0000256" key="1">
    <source>
        <dbReference type="SAM" id="MobiDB-lite"/>
    </source>
</evidence>
<reference evidence="3 4" key="1">
    <citation type="submission" date="2016-11" db="EMBL/GenBank/DDBJ databases">
        <authorList>
            <person name="Jaros S."/>
            <person name="Januszkiewicz K."/>
            <person name="Wedrychowicz H."/>
        </authorList>
    </citation>
    <scope>NUCLEOTIDE SEQUENCE [LARGE SCALE GENOMIC DNA]</scope>
    <source>
        <strain evidence="3 4">DSM 22153</strain>
    </source>
</reference>
<evidence type="ECO:0000256" key="2">
    <source>
        <dbReference type="SAM" id="Phobius"/>
    </source>
</evidence>
<feature type="region of interest" description="Disordered" evidence="1">
    <location>
        <begin position="1"/>
        <end position="20"/>
    </location>
</feature>
<proteinExistence type="predicted"/>
<dbReference type="AlphaFoldDB" id="A0A1M7CMA4"/>
<dbReference type="InterPro" id="IPR046071">
    <property type="entry name" value="DUF6030"/>
</dbReference>
<evidence type="ECO:0000313" key="3">
    <source>
        <dbReference type="EMBL" id="SHL68327.1"/>
    </source>
</evidence>
<name>A0A1M7CMA4_9HYPH</name>
<feature type="transmembrane region" description="Helical" evidence="2">
    <location>
        <begin position="60"/>
        <end position="83"/>
    </location>
</feature>
<dbReference type="Pfam" id="PF19495">
    <property type="entry name" value="DUF6030"/>
    <property type="match status" value="1"/>
</dbReference>
<keyword evidence="2" id="KW-0472">Membrane</keyword>
<protein>
    <submittedName>
        <fullName evidence="3">Uncharacterized protein</fullName>
    </submittedName>
</protein>
<dbReference type="STRING" id="735517.SAMN05444272_1209"/>
<keyword evidence="4" id="KW-1185">Reference proteome</keyword>
<dbReference type="EMBL" id="FRBW01000001">
    <property type="protein sequence ID" value="SHL68327.1"/>
    <property type="molecule type" value="Genomic_DNA"/>
</dbReference>
<gene>
    <name evidence="3" type="ORF">SAMN05444272_1209</name>
</gene>
<organism evidence="3 4">
    <name type="scientific">Roseibium suaedae</name>
    <dbReference type="NCBI Taxonomy" id="735517"/>
    <lineage>
        <taxon>Bacteria</taxon>
        <taxon>Pseudomonadati</taxon>
        <taxon>Pseudomonadota</taxon>
        <taxon>Alphaproteobacteria</taxon>
        <taxon>Hyphomicrobiales</taxon>
        <taxon>Stappiaceae</taxon>
        <taxon>Roseibium</taxon>
    </lineage>
</organism>
<keyword evidence="2" id="KW-1133">Transmembrane helix</keyword>
<evidence type="ECO:0000313" key="4">
    <source>
        <dbReference type="Proteomes" id="UP000186002"/>
    </source>
</evidence>
<dbReference type="OrthoDB" id="7678303at2"/>
<dbReference type="Proteomes" id="UP000186002">
    <property type="component" value="Unassembled WGS sequence"/>
</dbReference>
<sequence>MNKRKREFEQGKRRAPDWMRQDNRRRIWGEDAAFAAAPPRQLQRAPWRGEKLKPATQGQIIARMLMIGLPLVLAAGLTGAVMFSEELGLTQPAPAPVLAPVTPDPLAGFDAGTRQTLTEPEVMVPATLKLGFRGDPQSLCDEMGAMGLENNGWNRAPFISGAWQCASTLVPLTTPSVDYGPATLFFLLRGKAADKVDYLRLKLNVEDPKQKEVGEKAARLVISALSDRYGWAVPDEFLQAIRDFKPLETTDRGVRLSVAPEDPNLTGDPTAVRRLNIIIDFGEPELIRPADGFER</sequence>
<keyword evidence="2" id="KW-0812">Transmembrane</keyword>
<accession>A0A1M7CMA4</accession>
<dbReference type="RefSeq" id="WP_073010053.1">
    <property type="nucleotide sequence ID" value="NZ_FRBW01000001.1"/>
</dbReference>